<sequence length="118" mass="13512">MIGNRIKLARVARGKSQQWLAQEIGVRQTSVSAWERGFSDPTVDNMSRVSQVLNVNFEWLAKGTGTMEGANDESATLAEPRTPYEIYSTEQRELMTLFEKLSKNKRKVLMDFVRGWLE</sequence>
<dbReference type="EMBL" id="MTAB01000015">
    <property type="protein sequence ID" value="OSI20417.1"/>
    <property type="molecule type" value="Genomic_DNA"/>
</dbReference>
<dbReference type="PROSITE" id="PS50943">
    <property type="entry name" value="HTH_CROC1"/>
    <property type="match status" value="1"/>
</dbReference>
<proteinExistence type="predicted"/>
<comment type="caution">
    <text evidence="3">The sequence shown here is derived from an EMBL/GenBank/DDBJ whole genome shotgun (WGS) entry which is preliminary data.</text>
</comment>
<dbReference type="SMART" id="SM00530">
    <property type="entry name" value="HTH_XRE"/>
    <property type="match status" value="1"/>
</dbReference>
<protein>
    <recommendedName>
        <fullName evidence="2">HTH cro/C1-type domain-containing protein</fullName>
    </recommendedName>
</protein>
<dbReference type="Pfam" id="PF01381">
    <property type="entry name" value="HTH_3"/>
    <property type="match status" value="1"/>
</dbReference>
<dbReference type="RefSeq" id="WP_085359594.1">
    <property type="nucleotide sequence ID" value="NZ_MTAB01000015.1"/>
</dbReference>
<dbReference type="Gene3D" id="1.10.260.40">
    <property type="entry name" value="lambda repressor-like DNA-binding domains"/>
    <property type="match status" value="1"/>
</dbReference>
<dbReference type="GO" id="GO:0003677">
    <property type="term" value="F:DNA binding"/>
    <property type="evidence" value="ECO:0007669"/>
    <property type="project" value="UniProtKB-KW"/>
</dbReference>
<organism evidence="3 4">
    <name type="scientific">Neisseria dumasiana</name>
    <dbReference type="NCBI Taxonomy" id="1931275"/>
    <lineage>
        <taxon>Bacteria</taxon>
        <taxon>Pseudomonadati</taxon>
        <taxon>Pseudomonadota</taxon>
        <taxon>Betaproteobacteria</taxon>
        <taxon>Neisseriales</taxon>
        <taxon>Neisseriaceae</taxon>
        <taxon>Neisseria</taxon>
    </lineage>
</organism>
<dbReference type="PANTHER" id="PTHR46558:SF4">
    <property type="entry name" value="DNA-BIDING PHAGE PROTEIN"/>
    <property type="match status" value="1"/>
</dbReference>
<reference evidence="4" key="1">
    <citation type="submission" date="2017-01" db="EMBL/GenBank/DDBJ databases">
        <authorList>
            <person name="Mah S.A."/>
            <person name="Swanson W.J."/>
            <person name="Moy G.W."/>
            <person name="Vacquier V.D."/>
        </authorList>
    </citation>
    <scope>NUCLEOTIDE SEQUENCE [LARGE SCALE GENOMIC DNA]</scope>
    <source>
        <strain evidence="4">124861</strain>
    </source>
</reference>
<name>A0A1X3DHQ4_9NEIS</name>
<evidence type="ECO:0000259" key="2">
    <source>
        <dbReference type="PROSITE" id="PS50943"/>
    </source>
</evidence>
<dbReference type="SUPFAM" id="SSF47413">
    <property type="entry name" value="lambda repressor-like DNA-binding domains"/>
    <property type="match status" value="1"/>
</dbReference>
<dbReference type="CDD" id="cd00093">
    <property type="entry name" value="HTH_XRE"/>
    <property type="match status" value="1"/>
</dbReference>
<dbReference type="InterPro" id="IPR001387">
    <property type="entry name" value="Cro/C1-type_HTH"/>
</dbReference>
<gene>
    <name evidence="3" type="ORF">BV912_07555</name>
</gene>
<dbReference type="OrthoDB" id="8612222at2"/>
<dbReference type="Proteomes" id="UP000193303">
    <property type="component" value="Unassembled WGS sequence"/>
</dbReference>
<evidence type="ECO:0000313" key="4">
    <source>
        <dbReference type="Proteomes" id="UP000193303"/>
    </source>
</evidence>
<evidence type="ECO:0000256" key="1">
    <source>
        <dbReference type="ARBA" id="ARBA00023125"/>
    </source>
</evidence>
<dbReference type="PANTHER" id="PTHR46558">
    <property type="entry name" value="TRACRIPTIONAL REGULATORY PROTEIN-RELATED-RELATED"/>
    <property type="match status" value="1"/>
</dbReference>
<accession>A0A1X3DHQ4</accession>
<dbReference type="InterPro" id="IPR010982">
    <property type="entry name" value="Lambda_DNA-bd_dom_sf"/>
</dbReference>
<feature type="domain" description="HTH cro/C1-type" evidence="2">
    <location>
        <begin position="6"/>
        <end position="60"/>
    </location>
</feature>
<evidence type="ECO:0000313" key="3">
    <source>
        <dbReference type="EMBL" id="OSI20417.1"/>
    </source>
</evidence>
<keyword evidence="1" id="KW-0238">DNA-binding</keyword>
<dbReference type="AlphaFoldDB" id="A0A1X3DHQ4"/>